<comment type="similarity">
    <text evidence="2 10">Belongs to the glycosyltransferase 2 family.</text>
</comment>
<dbReference type="PANTHER" id="PTHR43630">
    <property type="entry name" value="POLY-BETA-1,6-N-ACETYL-D-GLUCOSAMINE SYNTHASE"/>
    <property type="match status" value="1"/>
</dbReference>
<dbReference type="InterPro" id="IPR023853">
    <property type="entry name" value="PGA_PgaC/IcaA"/>
</dbReference>
<evidence type="ECO:0000313" key="12">
    <source>
        <dbReference type="Proteomes" id="UP001161276"/>
    </source>
</evidence>
<keyword evidence="5 10" id="KW-0808">Transferase</keyword>
<keyword evidence="4 10" id="KW-0328">Glycosyltransferase</keyword>
<evidence type="ECO:0000256" key="7">
    <source>
        <dbReference type="ARBA" id="ARBA00022989"/>
    </source>
</evidence>
<proteinExistence type="inferred from homology"/>
<evidence type="ECO:0000313" key="11">
    <source>
        <dbReference type="EMBL" id="MDH2052742.1"/>
    </source>
</evidence>
<dbReference type="Gene3D" id="3.90.550.10">
    <property type="entry name" value="Spore Coat Polysaccharide Biosynthesis Protein SpsA, Chain A"/>
    <property type="match status" value="1"/>
</dbReference>
<accession>A0AA43B3K3</accession>
<evidence type="ECO:0000256" key="6">
    <source>
        <dbReference type="ARBA" id="ARBA00022692"/>
    </source>
</evidence>
<comment type="caution">
    <text evidence="11">The sequence shown here is derived from an EMBL/GenBank/DDBJ whole genome shotgun (WGS) entry which is preliminary data.</text>
</comment>
<keyword evidence="3 10" id="KW-1003">Cell membrane</keyword>
<keyword evidence="7 10" id="KW-1133">Transmembrane helix</keyword>
<evidence type="ECO:0000256" key="9">
    <source>
        <dbReference type="NCBIfam" id="TIGR03937"/>
    </source>
</evidence>
<dbReference type="GO" id="GO:0005886">
    <property type="term" value="C:plasma membrane"/>
    <property type="evidence" value="ECO:0007669"/>
    <property type="project" value="UniProtKB-SubCell"/>
</dbReference>
<dbReference type="RefSeq" id="WP_280028242.1">
    <property type="nucleotide sequence ID" value="NZ_JAOCKG010000009.1"/>
</dbReference>
<name>A0AA43B3K3_9BURK</name>
<feature type="transmembrane region" description="Helical" evidence="10">
    <location>
        <begin position="376"/>
        <end position="402"/>
    </location>
</feature>
<evidence type="ECO:0000256" key="10">
    <source>
        <dbReference type="RuleBase" id="RU364028"/>
    </source>
</evidence>
<dbReference type="SUPFAM" id="SSF53448">
    <property type="entry name" value="Nucleotide-diphospho-sugar transferases"/>
    <property type="match status" value="1"/>
</dbReference>
<sequence>MTAISWDAASSLVLAYVFYYPFCMAWLWITGGLAHYIQFERKQHAGIDPLTLLPTQPKVSILVPCYNEEDNIDEVINALMALNYPDYEVIAVNDGSTDGTGDRLSTLALRHPLLRVVHQNHNQGKAVALTTASMLAQGEYVLGIDGDSLLDVNAIAWLLRHFLRDGKVAAMTGNPRIRSRTTLLGRMQVGEFSSIIGLIKRTQQLYGRLFTVSGVIVMFRRQALADVDFWSAEMLTEDIDISWKLQLAGWRIGYEPRALSWILTPETLLGLWRQRLRWAMGGVQTLLKYSPQIARWRMRRMWPIYAEYFLSVLWAYLMALVLLGGVIGTAMGLPNAWRVGLLPQWHGLLLALACMLQILTSMLVDRRYDRALLRYYFWTFWYPVGFWFINMVTTVVAVPAVLLRRRGKRAVWVSPDRGERDV</sequence>
<organism evidence="11 12">
    <name type="scientific">Achromobacter marplatensis</name>
    <dbReference type="NCBI Taxonomy" id="470868"/>
    <lineage>
        <taxon>Bacteria</taxon>
        <taxon>Pseudomonadati</taxon>
        <taxon>Pseudomonadota</taxon>
        <taxon>Betaproteobacteria</taxon>
        <taxon>Burkholderiales</taxon>
        <taxon>Alcaligenaceae</taxon>
        <taxon>Achromobacter</taxon>
    </lineage>
</organism>
<protein>
    <recommendedName>
        <fullName evidence="9 10">Poly-beta-1,6-N-acetyl-D-glucosamine synthase</fullName>
        <shortName evidence="10">Poly-beta-1,6-GlcNAc synthase</shortName>
        <ecNumber evidence="10">2.4.1.-</ecNumber>
    </recommendedName>
</protein>
<keyword evidence="8 10" id="KW-0472">Membrane</keyword>
<evidence type="ECO:0000256" key="3">
    <source>
        <dbReference type="ARBA" id="ARBA00022475"/>
    </source>
</evidence>
<evidence type="ECO:0000256" key="8">
    <source>
        <dbReference type="ARBA" id="ARBA00023136"/>
    </source>
</evidence>
<dbReference type="CDD" id="cd06423">
    <property type="entry name" value="CESA_like"/>
    <property type="match status" value="1"/>
</dbReference>
<evidence type="ECO:0000256" key="5">
    <source>
        <dbReference type="ARBA" id="ARBA00022679"/>
    </source>
</evidence>
<dbReference type="GO" id="GO:0043708">
    <property type="term" value="P:cell adhesion involved in biofilm formation"/>
    <property type="evidence" value="ECO:0007669"/>
    <property type="project" value="InterPro"/>
</dbReference>
<dbReference type="GO" id="GO:0008375">
    <property type="term" value="F:acetylglucosaminyltransferase activity"/>
    <property type="evidence" value="ECO:0007669"/>
    <property type="project" value="UniProtKB-UniRule"/>
</dbReference>
<feature type="transmembrane region" description="Helical" evidence="10">
    <location>
        <begin position="12"/>
        <end position="34"/>
    </location>
</feature>
<dbReference type="PANTHER" id="PTHR43630:SF1">
    <property type="entry name" value="POLY-BETA-1,6-N-ACETYL-D-GLUCOSAMINE SYNTHASE"/>
    <property type="match status" value="1"/>
</dbReference>
<reference evidence="11" key="1">
    <citation type="submission" date="2022-09" db="EMBL/GenBank/DDBJ databases">
        <title>Intensive care unit water sources are persistently colonized with multi-drug resistant bacteria and are the site of extensive horizontal gene transfer of antibiotic resistance genes.</title>
        <authorList>
            <person name="Diorio-Toth L."/>
        </authorList>
    </citation>
    <scope>NUCLEOTIDE SEQUENCE</scope>
    <source>
        <strain evidence="11">GD03676</strain>
    </source>
</reference>
<evidence type="ECO:0000256" key="1">
    <source>
        <dbReference type="ARBA" id="ARBA00004651"/>
    </source>
</evidence>
<comment type="subcellular location">
    <subcellularLocation>
        <location evidence="1 10">Cell membrane</location>
        <topology evidence="1 10">Multi-pass membrane protein</topology>
    </subcellularLocation>
</comment>
<dbReference type="InterPro" id="IPR029044">
    <property type="entry name" value="Nucleotide-diphossugar_trans"/>
</dbReference>
<dbReference type="AlphaFoldDB" id="A0AA43B3K3"/>
<feature type="transmembrane region" description="Helical" evidence="10">
    <location>
        <begin position="305"/>
        <end position="333"/>
    </location>
</feature>
<keyword evidence="6 10" id="KW-0812">Transmembrane</keyword>
<dbReference type="Pfam" id="PF13641">
    <property type="entry name" value="Glyco_tranf_2_3"/>
    <property type="match status" value="1"/>
</dbReference>
<feature type="transmembrane region" description="Helical" evidence="10">
    <location>
        <begin position="345"/>
        <end position="364"/>
    </location>
</feature>
<dbReference type="Proteomes" id="UP001161276">
    <property type="component" value="Unassembled WGS sequence"/>
</dbReference>
<dbReference type="EC" id="2.4.1.-" evidence="10"/>
<dbReference type="NCBIfam" id="TIGR03937">
    <property type="entry name" value="PgaC_IcaA"/>
    <property type="match status" value="1"/>
</dbReference>
<dbReference type="EMBL" id="JAOCKG010000009">
    <property type="protein sequence ID" value="MDH2052742.1"/>
    <property type="molecule type" value="Genomic_DNA"/>
</dbReference>
<evidence type="ECO:0000256" key="4">
    <source>
        <dbReference type="ARBA" id="ARBA00022676"/>
    </source>
</evidence>
<evidence type="ECO:0000256" key="2">
    <source>
        <dbReference type="ARBA" id="ARBA00006739"/>
    </source>
</evidence>
<gene>
    <name evidence="11" type="primary">pgaC</name>
    <name evidence="11" type="ORF">N5K24_20230</name>
</gene>